<evidence type="ECO:0000313" key="2">
    <source>
        <dbReference type="EMBL" id="AFM02938.1"/>
    </source>
</evidence>
<reference evidence="3" key="1">
    <citation type="submission" date="2012-06" db="EMBL/GenBank/DDBJ databases">
        <title>The complete genome of Flexibacter litoralis DSM 6794.</title>
        <authorList>
            <person name="Lucas S."/>
            <person name="Copeland A."/>
            <person name="Lapidus A."/>
            <person name="Glavina del Rio T."/>
            <person name="Dalin E."/>
            <person name="Tice H."/>
            <person name="Bruce D."/>
            <person name="Goodwin L."/>
            <person name="Pitluck S."/>
            <person name="Peters L."/>
            <person name="Ovchinnikova G."/>
            <person name="Lu M."/>
            <person name="Kyrpides N."/>
            <person name="Mavromatis K."/>
            <person name="Ivanova N."/>
            <person name="Brettin T."/>
            <person name="Detter J.C."/>
            <person name="Han C."/>
            <person name="Larimer F."/>
            <person name="Land M."/>
            <person name="Hauser L."/>
            <person name="Markowitz V."/>
            <person name="Cheng J.-F."/>
            <person name="Hugenholtz P."/>
            <person name="Woyke T."/>
            <person name="Wu D."/>
            <person name="Spring S."/>
            <person name="Lang E."/>
            <person name="Kopitz M."/>
            <person name="Brambilla E."/>
            <person name="Klenk H.-P."/>
            <person name="Eisen J.A."/>
        </authorList>
    </citation>
    <scope>NUCLEOTIDE SEQUENCE [LARGE SCALE GENOMIC DNA]</scope>
    <source>
        <strain evidence="3">ATCC 23117 / DSM 6794 / NBRC 15988 / NCIMB 1366 / Sio-4</strain>
    </source>
</reference>
<evidence type="ECO:0000313" key="3">
    <source>
        <dbReference type="Proteomes" id="UP000006054"/>
    </source>
</evidence>
<dbReference type="HOGENOM" id="CLU_025996_21_1_10"/>
<dbReference type="GO" id="GO:0016740">
    <property type="term" value="F:transferase activity"/>
    <property type="evidence" value="ECO:0007669"/>
    <property type="project" value="UniProtKB-KW"/>
</dbReference>
<dbReference type="Proteomes" id="UP000006054">
    <property type="component" value="Chromosome"/>
</dbReference>
<dbReference type="Gene3D" id="3.90.550.10">
    <property type="entry name" value="Spore Coat Polysaccharide Biosynthesis Protein SpsA, Chain A"/>
    <property type="match status" value="1"/>
</dbReference>
<keyword evidence="2" id="KW-0808">Transferase</keyword>
<dbReference type="OrthoDB" id="9788101at2"/>
<keyword evidence="3" id="KW-1185">Reference proteome</keyword>
<dbReference type="CDD" id="cd06433">
    <property type="entry name" value="GT_2_WfgS_like"/>
    <property type="match status" value="1"/>
</dbReference>
<dbReference type="EMBL" id="CP003345">
    <property type="protein sequence ID" value="AFM02938.1"/>
    <property type="molecule type" value="Genomic_DNA"/>
</dbReference>
<dbReference type="RefSeq" id="WP_014796398.1">
    <property type="nucleotide sequence ID" value="NC_018018.1"/>
</dbReference>
<dbReference type="PANTHER" id="PTHR43685:SF2">
    <property type="entry name" value="GLYCOSYLTRANSFERASE 2-LIKE DOMAIN-CONTAINING PROTEIN"/>
    <property type="match status" value="1"/>
</dbReference>
<gene>
    <name evidence="2" type="ordered locus">Fleli_0462</name>
</gene>
<dbReference type="STRING" id="880071.Fleli_0462"/>
<organism evidence="2 3">
    <name type="scientific">Bernardetia litoralis (strain ATCC 23117 / DSM 6794 / NBRC 15988 / NCIMB 1366 / Fx l1 / Sio-4)</name>
    <name type="common">Flexibacter litoralis</name>
    <dbReference type="NCBI Taxonomy" id="880071"/>
    <lineage>
        <taxon>Bacteria</taxon>
        <taxon>Pseudomonadati</taxon>
        <taxon>Bacteroidota</taxon>
        <taxon>Cytophagia</taxon>
        <taxon>Cytophagales</taxon>
        <taxon>Bernardetiaceae</taxon>
        <taxon>Bernardetia</taxon>
    </lineage>
</organism>
<protein>
    <submittedName>
        <fullName evidence="2">Glycosyl transferase</fullName>
    </submittedName>
</protein>
<dbReference type="InterPro" id="IPR001173">
    <property type="entry name" value="Glyco_trans_2-like"/>
</dbReference>
<dbReference type="KEGG" id="fli:Fleli_0462"/>
<dbReference type="InterPro" id="IPR029044">
    <property type="entry name" value="Nucleotide-diphossugar_trans"/>
</dbReference>
<sequence length="269" mass="31247">MKISIITVVRNAKELFLQTLESVKNQTYQNIEYVVVDGNSTDGTKEIIEQNQEFISTWISEKDESLYDAMNKGLKLSTGDFVWFLHAGDTIPTSQTLENVINDILEKNKSENQSDNNSFQNIDFIYGKVKIESIENDISTFSDYHKIAPTEKELAKKGYKNFLEGMVICHQAMLVRREIAPFYDLDFRLAGDIDWSIRLFKEIEKRKKNKEEVRVRQSEIIIAHFLAGGISTSQKKKSLQERFKIFQKHIGFVGTVWQHFIIFGKRVFK</sequence>
<dbReference type="PANTHER" id="PTHR43685">
    <property type="entry name" value="GLYCOSYLTRANSFERASE"/>
    <property type="match status" value="1"/>
</dbReference>
<evidence type="ECO:0000259" key="1">
    <source>
        <dbReference type="Pfam" id="PF00535"/>
    </source>
</evidence>
<accession>I4AG53</accession>
<dbReference type="Pfam" id="PF00535">
    <property type="entry name" value="Glycos_transf_2"/>
    <property type="match status" value="1"/>
</dbReference>
<dbReference type="AlphaFoldDB" id="I4AG53"/>
<dbReference type="eggNOG" id="COG1216">
    <property type="taxonomic scope" value="Bacteria"/>
</dbReference>
<name>I4AG53_BERLS</name>
<dbReference type="SUPFAM" id="SSF53448">
    <property type="entry name" value="Nucleotide-diphospho-sugar transferases"/>
    <property type="match status" value="1"/>
</dbReference>
<feature type="domain" description="Glycosyltransferase 2-like" evidence="1">
    <location>
        <begin position="4"/>
        <end position="109"/>
    </location>
</feature>
<dbReference type="InterPro" id="IPR050834">
    <property type="entry name" value="Glycosyltransf_2"/>
</dbReference>
<proteinExistence type="predicted"/>